<comment type="caution">
    <text evidence="1">The sequence shown here is derived from an EMBL/GenBank/DDBJ whole genome shotgun (WGS) entry which is preliminary data.</text>
</comment>
<keyword evidence="2" id="KW-1185">Reference proteome</keyword>
<accession>A0A2I1GNT0</accession>
<protein>
    <recommendedName>
        <fullName evidence="3">HTH CENPB-type domain-containing protein</fullName>
    </recommendedName>
</protein>
<gene>
    <name evidence="1" type="ORF">RhiirA4_421980</name>
</gene>
<evidence type="ECO:0008006" key="3">
    <source>
        <dbReference type="Google" id="ProtNLM"/>
    </source>
</evidence>
<dbReference type="AlphaFoldDB" id="A0A2I1GNT0"/>
<sequence>MGRVRTFGKAFNIQEEDLSFSNGWLYKFKKHNNIRKYCIHEKLESALLASLPEDRRAKLKEIQTGDILSDANIIRDMDFIYEQQDDNEFHAEDLKLFKRYFKIIKQLEQQF</sequence>
<dbReference type="EMBL" id="LLXI01000615">
    <property type="protein sequence ID" value="PKY48204.1"/>
    <property type="molecule type" value="Genomic_DNA"/>
</dbReference>
<evidence type="ECO:0000313" key="2">
    <source>
        <dbReference type="Proteomes" id="UP000234323"/>
    </source>
</evidence>
<reference evidence="1 2" key="1">
    <citation type="submission" date="2015-10" db="EMBL/GenBank/DDBJ databases">
        <title>Genome analyses suggest a sexual origin of heterokaryosis in a supposedly ancient asexual fungus.</title>
        <authorList>
            <person name="Ropars J."/>
            <person name="Sedzielewska K."/>
            <person name="Noel J."/>
            <person name="Charron P."/>
            <person name="Farinelli L."/>
            <person name="Marton T."/>
            <person name="Kruger M."/>
            <person name="Pelin A."/>
            <person name="Brachmann A."/>
            <person name="Corradi N."/>
        </authorList>
    </citation>
    <scope>NUCLEOTIDE SEQUENCE [LARGE SCALE GENOMIC DNA]</scope>
    <source>
        <strain evidence="1 2">A4</strain>
    </source>
</reference>
<proteinExistence type="predicted"/>
<evidence type="ECO:0000313" key="1">
    <source>
        <dbReference type="EMBL" id="PKY48204.1"/>
    </source>
</evidence>
<dbReference type="Proteomes" id="UP000234323">
    <property type="component" value="Unassembled WGS sequence"/>
</dbReference>
<name>A0A2I1GNT0_9GLOM</name>
<organism evidence="1 2">
    <name type="scientific">Rhizophagus irregularis</name>
    <dbReference type="NCBI Taxonomy" id="588596"/>
    <lineage>
        <taxon>Eukaryota</taxon>
        <taxon>Fungi</taxon>
        <taxon>Fungi incertae sedis</taxon>
        <taxon>Mucoromycota</taxon>
        <taxon>Glomeromycotina</taxon>
        <taxon>Glomeromycetes</taxon>
        <taxon>Glomerales</taxon>
        <taxon>Glomeraceae</taxon>
        <taxon>Rhizophagus</taxon>
    </lineage>
</organism>